<dbReference type="EMBL" id="VAUP01000022">
    <property type="protein sequence ID" value="TLX42819.1"/>
    <property type="molecule type" value="Genomic_DNA"/>
</dbReference>
<proteinExistence type="predicted"/>
<reference evidence="3 4" key="1">
    <citation type="submission" date="2019-05" db="EMBL/GenBank/DDBJ databases">
        <authorList>
            <person name="Zhou X."/>
        </authorList>
    </citation>
    <scope>NUCLEOTIDE SEQUENCE [LARGE SCALE GENOMIC DNA]</scope>
    <source>
        <strain evidence="3 4">DSM 432</strain>
    </source>
</reference>
<name>A0A6C1KEX7_XANAU</name>
<evidence type="ECO:0000259" key="2">
    <source>
        <dbReference type="Pfam" id="PF14833"/>
    </source>
</evidence>
<comment type="caution">
    <text evidence="3">The sequence shown here is derived from an EMBL/GenBank/DDBJ whole genome shotgun (WGS) entry which is preliminary data.</text>
</comment>
<sequence>MILGISMIAVSEAFNLGVALGISHQELYDATSTSSGQCYALTTHLCPLRRIADAVPTKLGSSIFSGRAETPIRTERAKRRAGPKPGQSTRQETARGNVAE</sequence>
<dbReference type="InterPro" id="IPR013328">
    <property type="entry name" value="6PGD_dom2"/>
</dbReference>
<dbReference type="SUPFAM" id="SSF48179">
    <property type="entry name" value="6-phosphogluconate dehydrogenase C-terminal domain-like"/>
    <property type="match status" value="1"/>
</dbReference>
<dbReference type="OrthoDB" id="9812907at2"/>
<feature type="domain" description="3-hydroxyisobutyrate dehydrogenase-like NAD-binding" evidence="2">
    <location>
        <begin position="1"/>
        <end position="45"/>
    </location>
</feature>
<evidence type="ECO:0000313" key="4">
    <source>
        <dbReference type="Proteomes" id="UP000305131"/>
    </source>
</evidence>
<organism evidence="3 4">
    <name type="scientific">Xanthobacter autotrophicus</name>
    <dbReference type="NCBI Taxonomy" id="280"/>
    <lineage>
        <taxon>Bacteria</taxon>
        <taxon>Pseudomonadati</taxon>
        <taxon>Pseudomonadota</taxon>
        <taxon>Alphaproteobacteria</taxon>
        <taxon>Hyphomicrobiales</taxon>
        <taxon>Xanthobacteraceae</taxon>
        <taxon>Xanthobacter</taxon>
    </lineage>
</organism>
<dbReference type="Proteomes" id="UP000305131">
    <property type="component" value="Unassembled WGS sequence"/>
</dbReference>
<dbReference type="GO" id="GO:0051287">
    <property type="term" value="F:NAD binding"/>
    <property type="evidence" value="ECO:0007669"/>
    <property type="project" value="InterPro"/>
</dbReference>
<gene>
    <name evidence="3" type="ORF">FBQ73_09100</name>
</gene>
<accession>A0A6C1KEX7</accession>
<dbReference type="InterPro" id="IPR029154">
    <property type="entry name" value="HIBADH-like_NADP-bd"/>
</dbReference>
<dbReference type="AlphaFoldDB" id="A0A6C1KEX7"/>
<evidence type="ECO:0000256" key="1">
    <source>
        <dbReference type="SAM" id="MobiDB-lite"/>
    </source>
</evidence>
<dbReference type="Pfam" id="PF14833">
    <property type="entry name" value="NAD_binding_11"/>
    <property type="match status" value="1"/>
</dbReference>
<dbReference type="InterPro" id="IPR008927">
    <property type="entry name" value="6-PGluconate_DH-like_C_sf"/>
</dbReference>
<protein>
    <recommendedName>
        <fullName evidence="2">3-hydroxyisobutyrate dehydrogenase-like NAD-binding domain-containing protein</fullName>
    </recommendedName>
</protein>
<feature type="region of interest" description="Disordered" evidence="1">
    <location>
        <begin position="65"/>
        <end position="100"/>
    </location>
</feature>
<evidence type="ECO:0000313" key="3">
    <source>
        <dbReference type="EMBL" id="TLX42819.1"/>
    </source>
</evidence>
<dbReference type="Gene3D" id="1.10.1040.10">
    <property type="entry name" value="N-(1-d-carboxylethyl)-l-norvaline Dehydrogenase, domain 2"/>
    <property type="match status" value="1"/>
</dbReference>